<reference evidence="1 2" key="1">
    <citation type="journal article" date="2011" name="J. Bacteriol.">
        <title>Complete genome sequence of a beneficial plant root-associated bacterium, Pseudomonas brassicacearum.</title>
        <authorList>
            <person name="Ortet P."/>
            <person name="Barakat M."/>
            <person name="Lalaouna D."/>
            <person name="Fochesato S."/>
            <person name="Barbe V."/>
            <person name="Vacherie B."/>
            <person name="Santaella C."/>
            <person name="Heulin T."/>
            <person name="Achouak W."/>
        </authorList>
    </citation>
    <scope>NUCLEOTIDE SEQUENCE [LARGE SCALE GENOMIC DNA]</scope>
    <source>
        <strain evidence="1 2">NFM421</strain>
    </source>
</reference>
<dbReference type="HOGENOM" id="CLU_871151_0_0_6"/>
<name>F2KAL5_PSEBN</name>
<evidence type="ECO:0000313" key="1">
    <source>
        <dbReference type="EMBL" id="AEA66367.1"/>
    </source>
</evidence>
<reference key="2">
    <citation type="submission" date="2011-03" db="EMBL/GenBank/DDBJ databases">
        <title>Complete Genome Sequence of a beneficial plant roots-associated bacterium Pseudomonas brassicacearum.</title>
        <authorList>
            <person name="Ortet P."/>
            <person name="Barakat M."/>
            <person name="Lalaouna D."/>
            <person name="Fochesato S."/>
            <person name="Barbe V."/>
            <person name="Santaella C."/>
            <person name="Heulin T."/>
            <person name="Achouak W."/>
        </authorList>
    </citation>
    <scope>NUCLEOTIDE SEQUENCE</scope>
    <source>
        <strain>NFM421</strain>
    </source>
</reference>
<dbReference type="RefSeq" id="WP_013692028.1">
    <property type="nucleotide sequence ID" value="NC_015379.1"/>
</dbReference>
<protein>
    <submittedName>
        <fullName evidence="1">Uncharacterized protein</fullName>
    </submittedName>
</protein>
<dbReference type="AlphaFoldDB" id="F2KAL5"/>
<sequence>MQFGNDTSVVANAPAWFELQEFKIFSVSGGNRVYRNGRQQLKVRVVVAVADAFHRRVPLTQSELDSIVLVDASSGLPLSKKNRYGPEGTHVWEYMEFQDSRFRELPHNGPVPGSVPPGPFVYVVDFYVSSTSYTPIRVRPRITRADGEMFQFDTKTELASLQLYSLPVAVYRAEQYSLNRTSAPYASTSRDIEKVEVFVLELIIDQQRIEFVTGFNIGTHPRIGSSDRRYTGYYLVGYGNGRYMRTGGAPRWERSDALGGSRSEEGQVALVLAYGKHGGDVWVRDPVSNTLMEFQDMYGNPHQLRLELTDDPLLVRIHR</sequence>
<gene>
    <name evidence="1" type="ORF">PSEBR_cmegm11</name>
</gene>
<dbReference type="KEGG" id="pba:PSEBR_cmegm11"/>
<evidence type="ECO:0000313" key="2">
    <source>
        <dbReference type="Proteomes" id="UP000006692"/>
    </source>
</evidence>
<dbReference type="Proteomes" id="UP000006692">
    <property type="component" value="Chromosome"/>
</dbReference>
<accession>F2KAL5</accession>
<organism evidence="1 2">
    <name type="scientific">Pseudomonas brassicacearum (strain NFM421)</name>
    <dbReference type="NCBI Taxonomy" id="994484"/>
    <lineage>
        <taxon>Bacteria</taxon>
        <taxon>Pseudomonadati</taxon>
        <taxon>Pseudomonadota</taxon>
        <taxon>Gammaproteobacteria</taxon>
        <taxon>Pseudomonadales</taxon>
        <taxon>Pseudomonadaceae</taxon>
        <taxon>Pseudomonas</taxon>
    </lineage>
</organism>
<proteinExistence type="predicted"/>
<dbReference type="EMBL" id="CP002585">
    <property type="protein sequence ID" value="AEA66367.1"/>
    <property type="molecule type" value="Genomic_DNA"/>
</dbReference>